<feature type="compositionally biased region" description="Basic and acidic residues" evidence="1">
    <location>
        <begin position="1"/>
        <end position="11"/>
    </location>
</feature>
<evidence type="ECO:0000256" key="1">
    <source>
        <dbReference type="SAM" id="MobiDB-lite"/>
    </source>
</evidence>
<feature type="region of interest" description="Disordered" evidence="1">
    <location>
        <begin position="1"/>
        <end position="20"/>
    </location>
</feature>
<keyword evidence="3" id="KW-1185">Reference proteome</keyword>
<sequence length="174" mass="18800">MEEDRDTEHGILETIMSPPPESFHSNGSYELFSPSSEASFSTTQTLFHDGLSNLHHHAANFQQPAAAVAAILMASPGTPFHMMNTTMNPSYGIQALISGIHTGSGGCGASGGLVVDHRDQQSGSNFYDMRLPNLASELEIRRSSTNIDLEMHSSLGEDVNVSPLQNFCIQHVVE</sequence>
<evidence type="ECO:0000313" key="3">
    <source>
        <dbReference type="Proteomes" id="UP001497512"/>
    </source>
</evidence>
<gene>
    <name evidence="2" type="ORF">CSSPTR1EN2_LOCUS598</name>
</gene>
<name>A0ABP0T9E4_9BRYO</name>
<accession>A0ABP0T9E4</accession>
<evidence type="ECO:0000313" key="2">
    <source>
        <dbReference type="EMBL" id="CAK9189986.1"/>
    </source>
</evidence>
<proteinExistence type="predicted"/>
<protein>
    <submittedName>
        <fullName evidence="2">Uncharacterized protein</fullName>
    </submittedName>
</protein>
<dbReference type="EMBL" id="OZ019893">
    <property type="protein sequence ID" value="CAK9189986.1"/>
    <property type="molecule type" value="Genomic_DNA"/>
</dbReference>
<organism evidence="2 3">
    <name type="scientific">Sphagnum troendelagicum</name>
    <dbReference type="NCBI Taxonomy" id="128251"/>
    <lineage>
        <taxon>Eukaryota</taxon>
        <taxon>Viridiplantae</taxon>
        <taxon>Streptophyta</taxon>
        <taxon>Embryophyta</taxon>
        <taxon>Bryophyta</taxon>
        <taxon>Sphagnophytina</taxon>
        <taxon>Sphagnopsida</taxon>
        <taxon>Sphagnales</taxon>
        <taxon>Sphagnaceae</taxon>
        <taxon>Sphagnum</taxon>
    </lineage>
</organism>
<dbReference type="Proteomes" id="UP001497512">
    <property type="component" value="Chromosome 1"/>
</dbReference>
<feature type="non-terminal residue" evidence="2">
    <location>
        <position position="1"/>
    </location>
</feature>
<reference evidence="2 3" key="1">
    <citation type="submission" date="2024-02" db="EMBL/GenBank/DDBJ databases">
        <authorList>
            <consortium name="ELIXIR-Norway"/>
            <consortium name="Elixir Norway"/>
        </authorList>
    </citation>
    <scope>NUCLEOTIDE SEQUENCE [LARGE SCALE GENOMIC DNA]</scope>
</reference>